<feature type="non-terminal residue" evidence="1">
    <location>
        <position position="157"/>
    </location>
</feature>
<evidence type="ECO:0000313" key="1">
    <source>
        <dbReference type="EMBL" id="TDL18265.1"/>
    </source>
</evidence>
<proteinExistence type="predicted"/>
<gene>
    <name evidence="1" type="ORF">BD410DRAFT_880856</name>
</gene>
<evidence type="ECO:0000313" key="2">
    <source>
        <dbReference type="Proteomes" id="UP000294933"/>
    </source>
</evidence>
<sequence length="157" mass="17955">MIPRIASGQPANELQVTSPFYLRFRSPNTMSIAQGECGTGQAVFFWYVDECTSEFIWLVRHVVTAIPSTWCTPPITAEAERHTLCGMFLLQIPERISVKGQVRFAFRYYCTHLLRSIYFNHLRGRGTPSPMDLFPTAIRERERVGGIGVQITSRIKR</sequence>
<dbReference type="EMBL" id="ML170210">
    <property type="protein sequence ID" value="TDL18265.1"/>
    <property type="molecule type" value="Genomic_DNA"/>
</dbReference>
<dbReference type="VEuPathDB" id="FungiDB:BD410DRAFT_880856"/>
<protein>
    <submittedName>
        <fullName evidence="1">Uncharacterized protein</fullName>
    </submittedName>
</protein>
<organism evidence="1 2">
    <name type="scientific">Rickenella mellea</name>
    <dbReference type="NCBI Taxonomy" id="50990"/>
    <lineage>
        <taxon>Eukaryota</taxon>
        <taxon>Fungi</taxon>
        <taxon>Dikarya</taxon>
        <taxon>Basidiomycota</taxon>
        <taxon>Agaricomycotina</taxon>
        <taxon>Agaricomycetes</taxon>
        <taxon>Hymenochaetales</taxon>
        <taxon>Rickenellaceae</taxon>
        <taxon>Rickenella</taxon>
    </lineage>
</organism>
<keyword evidence="2" id="KW-1185">Reference proteome</keyword>
<name>A0A4Y7PSX5_9AGAM</name>
<reference evidence="1 2" key="1">
    <citation type="submission" date="2018-06" db="EMBL/GenBank/DDBJ databases">
        <title>A transcriptomic atlas of mushroom development highlights an independent origin of complex multicellularity.</title>
        <authorList>
            <consortium name="DOE Joint Genome Institute"/>
            <person name="Krizsan K."/>
            <person name="Almasi E."/>
            <person name="Merenyi Z."/>
            <person name="Sahu N."/>
            <person name="Viragh M."/>
            <person name="Koszo T."/>
            <person name="Mondo S."/>
            <person name="Kiss B."/>
            <person name="Balint B."/>
            <person name="Kues U."/>
            <person name="Barry K."/>
            <person name="Hegedus J.C."/>
            <person name="Henrissat B."/>
            <person name="Johnson J."/>
            <person name="Lipzen A."/>
            <person name="Ohm R."/>
            <person name="Nagy I."/>
            <person name="Pangilinan J."/>
            <person name="Yan J."/>
            <person name="Xiong Y."/>
            <person name="Grigoriev I.V."/>
            <person name="Hibbett D.S."/>
            <person name="Nagy L.G."/>
        </authorList>
    </citation>
    <scope>NUCLEOTIDE SEQUENCE [LARGE SCALE GENOMIC DNA]</scope>
    <source>
        <strain evidence="1 2">SZMC22713</strain>
    </source>
</reference>
<dbReference type="AlphaFoldDB" id="A0A4Y7PSX5"/>
<dbReference type="Proteomes" id="UP000294933">
    <property type="component" value="Unassembled WGS sequence"/>
</dbReference>
<accession>A0A4Y7PSX5</accession>